<dbReference type="InterPro" id="IPR023186">
    <property type="entry name" value="IUNH"/>
</dbReference>
<dbReference type="RefSeq" id="WP_084354526.1">
    <property type="nucleotide sequence ID" value="NZ_FWYD01000024.1"/>
</dbReference>
<reference evidence="4 5" key="1">
    <citation type="submission" date="2017-04" db="EMBL/GenBank/DDBJ databases">
        <authorList>
            <person name="Afonso C.L."/>
            <person name="Miller P.J."/>
            <person name="Scott M.A."/>
            <person name="Spackman E."/>
            <person name="Goraichik I."/>
            <person name="Dimitrov K.M."/>
            <person name="Suarez D.L."/>
            <person name="Swayne D.E."/>
        </authorList>
    </citation>
    <scope>NUCLEOTIDE SEQUENCE [LARGE SCALE GENOMIC DNA]</scope>
    <source>
        <strain evidence="4 5">CGMCC 1.12644</strain>
    </source>
</reference>
<dbReference type="OrthoDB" id="9797882at2"/>
<dbReference type="InterPro" id="IPR015910">
    <property type="entry name" value="I/U_nuclsd_hydro_CS"/>
</dbReference>
<dbReference type="InterPro" id="IPR001910">
    <property type="entry name" value="Inosine/uridine_hydrolase_dom"/>
</dbReference>
<dbReference type="Pfam" id="PF01156">
    <property type="entry name" value="IU_nuc_hydro"/>
    <property type="match status" value="1"/>
</dbReference>
<dbReference type="CDD" id="cd02651">
    <property type="entry name" value="nuc_hydro_IU_UC_XIUA"/>
    <property type="match status" value="1"/>
</dbReference>
<evidence type="ECO:0000313" key="5">
    <source>
        <dbReference type="Proteomes" id="UP000192330"/>
    </source>
</evidence>
<dbReference type="GO" id="GO:0005829">
    <property type="term" value="C:cytosol"/>
    <property type="evidence" value="ECO:0007669"/>
    <property type="project" value="TreeGrafter"/>
</dbReference>
<dbReference type="GO" id="GO:0006152">
    <property type="term" value="P:purine nucleoside catabolic process"/>
    <property type="evidence" value="ECO:0007669"/>
    <property type="project" value="TreeGrafter"/>
</dbReference>
<evidence type="ECO:0000313" key="4">
    <source>
        <dbReference type="EMBL" id="SMD05980.1"/>
    </source>
</evidence>
<gene>
    <name evidence="4" type="ORF">SAMN06295998_12435</name>
</gene>
<evidence type="ECO:0000256" key="1">
    <source>
        <dbReference type="ARBA" id="ARBA00022801"/>
    </source>
</evidence>
<dbReference type="AlphaFoldDB" id="A0A1W2E873"/>
<dbReference type="STRING" id="1387277.SAMN06295998_12435"/>
<sequence>MTDARPTPIILDCDPGVDDAIAIIMALGLPDAIHLRAITCVAGNVPLSSTARNARQILELAGRTDIPVHGGCTRPIMSPTGRTSSAHGTDGLGGVRLPEPALQLQPEHAADAIRRIARETPGGITLCAIGPLTNVALALLRDPALADHVRRIVLMGGACFGPGNITPLAEFNFYADPHAAQIVFDAGVPIVLFGLDVTRKALLSEGYSAALATSSDQRREAIGRMLGAYESRDPCLHDPCVIAWLADPDLFELIEAHVEISLADGVASGQSVTRVRDRHLEGRKPNCRVAVDVDNAALERMLSDCIAALDAPAGTVM</sequence>
<dbReference type="InterPro" id="IPR036452">
    <property type="entry name" value="Ribo_hydro-like"/>
</dbReference>
<name>A0A1W2E873_9RHOB</name>
<dbReference type="Proteomes" id="UP000192330">
    <property type="component" value="Unassembled WGS sequence"/>
</dbReference>
<keyword evidence="1" id="KW-0378">Hydrolase</keyword>
<organism evidence="4 5">
    <name type="scientific">Primorskyibacter flagellatus</name>
    <dbReference type="NCBI Taxonomy" id="1387277"/>
    <lineage>
        <taxon>Bacteria</taxon>
        <taxon>Pseudomonadati</taxon>
        <taxon>Pseudomonadota</taxon>
        <taxon>Alphaproteobacteria</taxon>
        <taxon>Rhodobacterales</taxon>
        <taxon>Roseobacteraceae</taxon>
        <taxon>Primorskyibacter</taxon>
    </lineage>
</organism>
<dbReference type="SUPFAM" id="SSF53590">
    <property type="entry name" value="Nucleoside hydrolase"/>
    <property type="match status" value="1"/>
</dbReference>
<dbReference type="PANTHER" id="PTHR12304:SF4">
    <property type="entry name" value="URIDINE NUCLEOSIDASE"/>
    <property type="match status" value="1"/>
</dbReference>
<keyword evidence="2" id="KW-0326">Glycosidase</keyword>
<dbReference type="GO" id="GO:0045437">
    <property type="term" value="F:uridine nucleosidase activity"/>
    <property type="evidence" value="ECO:0007669"/>
    <property type="project" value="UniProtKB-ARBA"/>
</dbReference>
<protein>
    <submittedName>
        <fullName evidence="4">Purine nucleosidase</fullName>
    </submittedName>
</protein>
<dbReference type="GO" id="GO:0008477">
    <property type="term" value="F:purine nucleosidase activity"/>
    <property type="evidence" value="ECO:0007669"/>
    <property type="project" value="TreeGrafter"/>
</dbReference>
<keyword evidence="5" id="KW-1185">Reference proteome</keyword>
<accession>A0A1W2E873</accession>
<dbReference type="Gene3D" id="3.90.245.10">
    <property type="entry name" value="Ribonucleoside hydrolase-like"/>
    <property type="match status" value="1"/>
</dbReference>
<evidence type="ECO:0000256" key="2">
    <source>
        <dbReference type="ARBA" id="ARBA00023295"/>
    </source>
</evidence>
<proteinExistence type="predicted"/>
<dbReference type="EMBL" id="FWYD01000024">
    <property type="protein sequence ID" value="SMD05980.1"/>
    <property type="molecule type" value="Genomic_DNA"/>
</dbReference>
<dbReference type="PROSITE" id="PS01247">
    <property type="entry name" value="IUNH"/>
    <property type="match status" value="1"/>
</dbReference>
<evidence type="ECO:0000259" key="3">
    <source>
        <dbReference type="Pfam" id="PF01156"/>
    </source>
</evidence>
<feature type="domain" description="Inosine/uridine-preferring nucleoside hydrolase" evidence="3">
    <location>
        <begin position="9"/>
        <end position="298"/>
    </location>
</feature>
<dbReference type="PANTHER" id="PTHR12304">
    <property type="entry name" value="INOSINE-URIDINE PREFERRING NUCLEOSIDE HYDROLASE"/>
    <property type="match status" value="1"/>
</dbReference>